<evidence type="ECO:0000256" key="2">
    <source>
        <dbReference type="ARBA" id="ARBA00023136"/>
    </source>
</evidence>
<dbReference type="InterPro" id="IPR006665">
    <property type="entry name" value="OmpA-like"/>
</dbReference>
<evidence type="ECO:0000256" key="3">
    <source>
        <dbReference type="ARBA" id="ARBA00023237"/>
    </source>
</evidence>
<dbReference type="SUPFAM" id="SSF48452">
    <property type="entry name" value="TPR-like"/>
    <property type="match status" value="1"/>
</dbReference>
<dbReference type="PROSITE" id="PS51257">
    <property type="entry name" value="PROKAR_LIPOPROTEIN"/>
    <property type="match status" value="1"/>
</dbReference>
<dbReference type="Pfam" id="PF07676">
    <property type="entry name" value="PD40"/>
    <property type="match status" value="2"/>
</dbReference>
<dbReference type="InterPro" id="IPR008969">
    <property type="entry name" value="CarboxyPept-like_regulatory"/>
</dbReference>
<dbReference type="PANTHER" id="PTHR30329">
    <property type="entry name" value="STATOR ELEMENT OF FLAGELLAR MOTOR COMPLEX"/>
    <property type="match status" value="1"/>
</dbReference>
<evidence type="ECO:0000256" key="1">
    <source>
        <dbReference type="ARBA" id="ARBA00004442"/>
    </source>
</evidence>
<dbReference type="Pfam" id="PF00691">
    <property type="entry name" value="OmpA"/>
    <property type="match status" value="1"/>
</dbReference>
<dbReference type="Gene3D" id="3.30.1330.60">
    <property type="entry name" value="OmpA-like domain"/>
    <property type="match status" value="1"/>
</dbReference>
<evidence type="ECO:0000259" key="6">
    <source>
        <dbReference type="PROSITE" id="PS51123"/>
    </source>
</evidence>
<dbReference type="InterPro" id="IPR019734">
    <property type="entry name" value="TPR_rpt"/>
</dbReference>
<gene>
    <name evidence="7" type="ORF">K8V47_08610</name>
</gene>
<evidence type="ECO:0000313" key="7">
    <source>
        <dbReference type="EMBL" id="HJE39800.1"/>
    </source>
</evidence>
<accession>A0A921E9V2</accession>
<dbReference type="AlphaFoldDB" id="A0A921E9V2"/>
<dbReference type="Gene3D" id="2.120.10.30">
    <property type="entry name" value="TolB, C-terminal domain"/>
    <property type="match status" value="1"/>
</dbReference>
<feature type="domain" description="OmpA-like" evidence="6">
    <location>
        <begin position="511"/>
        <end position="656"/>
    </location>
</feature>
<dbReference type="Proteomes" id="UP000711407">
    <property type="component" value="Unassembled WGS sequence"/>
</dbReference>
<proteinExistence type="predicted"/>
<dbReference type="InterPro" id="IPR011659">
    <property type="entry name" value="WD40"/>
</dbReference>
<keyword evidence="3" id="KW-0998">Cell outer membrane</keyword>
<keyword evidence="2 5" id="KW-0472">Membrane</keyword>
<comment type="subcellular location">
    <subcellularLocation>
        <location evidence="1">Cell outer membrane</location>
    </subcellularLocation>
</comment>
<evidence type="ECO:0000313" key="8">
    <source>
        <dbReference type="Proteomes" id="UP000711407"/>
    </source>
</evidence>
<dbReference type="GO" id="GO:0009279">
    <property type="term" value="C:cell outer membrane"/>
    <property type="evidence" value="ECO:0007669"/>
    <property type="project" value="UniProtKB-SubCell"/>
</dbReference>
<dbReference type="SMART" id="SM00028">
    <property type="entry name" value="TPR"/>
    <property type="match status" value="2"/>
</dbReference>
<dbReference type="PROSITE" id="PS50005">
    <property type="entry name" value="TPR"/>
    <property type="match status" value="1"/>
</dbReference>
<dbReference type="PRINTS" id="PR01021">
    <property type="entry name" value="OMPADOMAIN"/>
</dbReference>
<dbReference type="InterPro" id="IPR006664">
    <property type="entry name" value="OMP_bac"/>
</dbReference>
<protein>
    <submittedName>
        <fullName evidence="7">OmpA family protein</fullName>
    </submittedName>
</protein>
<dbReference type="CDD" id="cd07185">
    <property type="entry name" value="OmpA_C-like"/>
    <property type="match status" value="1"/>
</dbReference>
<dbReference type="Pfam" id="PF13620">
    <property type="entry name" value="CarboxypepD_reg"/>
    <property type="match status" value="1"/>
</dbReference>
<name>A0A921E9V2_9BACT</name>
<dbReference type="InterPro" id="IPR050330">
    <property type="entry name" value="Bact_OuterMem_StrucFunc"/>
</dbReference>
<dbReference type="SUPFAM" id="SSF82171">
    <property type="entry name" value="DPP6 N-terminal domain-like"/>
    <property type="match status" value="1"/>
</dbReference>
<reference evidence="7" key="2">
    <citation type="submission" date="2021-09" db="EMBL/GenBank/DDBJ databases">
        <authorList>
            <person name="Gilroy R."/>
        </authorList>
    </citation>
    <scope>NUCLEOTIDE SEQUENCE</scope>
    <source>
        <strain evidence="7">4100</strain>
    </source>
</reference>
<dbReference type="Gene3D" id="1.25.40.10">
    <property type="entry name" value="Tetratricopeptide repeat domain"/>
    <property type="match status" value="1"/>
</dbReference>
<feature type="repeat" description="TPR" evidence="4">
    <location>
        <begin position="96"/>
        <end position="129"/>
    </location>
</feature>
<evidence type="ECO:0000256" key="5">
    <source>
        <dbReference type="PROSITE-ProRule" id="PRU00473"/>
    </source>
</evidence>
<dbReference type="InterPro" id="IPR036737">
    <property type="entry name" value="OmpA-like_sf"/>
</dbReference>
<dbReference type="Gene3D" id="2.60.40.1120">
    <property type="entry name" value="Carboxypeptidase-like, regulatory domain"/>
    <property type="match status" value="1"/>
</dbReference>
<dbReference type="InterPro" id="IPR011990">
    <property type="entry name" value="TPR-like_helical_dom_sf"/>
</dbReference>
<keyword evidence="4" id="KW-0802">TPR repeat</keyword>
<sequence length="660" mass="74105">MLKSVKYLIISAISLITFCGCGGPKLSVADAQLARGEYFDAAQTYRKLYNKWTKREERDKRGMVAFKMGQCYMHLGQDARASAAFQNAIRYNYPDTLAHLYLAQSLHGEGKYAPAIKAYEEYLQLKPGDFMATNGLQGAKVGLNKQGQTRYVVKQPKLINSRRADFAPMFLPGDNTQIYYTTTNEHVKGKIKSDITGMKNSNIWFMHQNEQGVWQKPEAAEGELNNDQLDEGVASFSPDGQTMYLTVARRSESNPTSLEIYTSQRSDAKWSEPQKFDITADTLSNFAHPSVSPDGEFLYFTSDMPGGEGQYDIWRINLKEPAGSLENMGKDINTPGHEKFPYALTDSILIFASDGHPGYGGLDLFKATLTPQGKWNVVNMGTPINSSGDDFGITYEKPDVESGYLSSNRGDGRGYDHIYSFVLPDLKINISGWVLDRDDEPVPDAVIRIVGNDGSNQKTVAKTDGSFTFPLNRGVSYAMMAGARGYLNAKQEFTADNAEEDAEYSVDFILSSLSKPNIVENIFYDYDKATLRPESKQALDELAEMLRDNPHITIEMASHTDRHGTEEYNLDLSMRRAKSVVDYLIEEGGIDKRRLQYQGYGKSRPKTVTKRINKAYPQFEEGQLLDEDFVNTLSLENQDAADQINRRTEFQVLATDFDMF</sequence>
<organism evidence="7 8">
    <name type="scientific">Candidatus Amulumruptor caecigallinarius</name>
    <dbReference type="NCBI Taxonomy" id="2109911"/>
    <lineage>
        <taxon>Bacteria</taxon>
        <taxon>Pseudomonadati</taxon>
        <taxon>Bacteroidota</taxon>
        <taxon>Bacteroidia</taxon>
        <taxon>Bacteroidales</taxon>
        <taxon>Muribaculaceae</taxon>
        <taxon>Candidatus Amulumruptor</taxon>
    </lineage>
</organism>
<evidence type="ECO:0000256" key="4">
    <source>
        <dbReference type="PROSITE-ProRule" id="PRU00339"/>
    </source>
</evidence>
<dbReference type="SUPFAM" id="SSF49464">
    <property type="entry name" value="Carboxypeptidase regulatory domain-like"/>
    <property type="match status" value="1"/>
</dbReference>
<reference evidence="7" key="1">
    <citation type="journal article" date="2021" name="PeerJ">
        <title>Extensive microbial diversity within the chicken gut microbiome revealed by metagenomics and culture.</title>
        <authorList>
            <person name="Gilroy R."/>
            <person name="Ravi A."/>
            <person name="Getino M."/>
            <person name="Pursley I."/>
            <person name="Horton D.L."/>
            <person name="Alikhan N.F."/>
            <person name="Baker D."/>
            <person name="Gharbi K."/>
            <person name="Hall N."/>
            <person name="Watson M."/>
            <person name="Adriaenssens E.M."/>
            <person name="Foster-Nyarko E."/>
            <person name="Jarju S."/>
            <person name="Secka A."/>
            <person name="Antonio M."/>
            <person name="Oren A."/>
            <person name="Chaudhuri R.R."/>
            <person name="La Ragione R."/>
            <person name="Hildebrand F."/>
            <person name="Pallen M.J."/>
        </authorList>
    </citation>
    <scope>NUCLEOTIDE SEQUENCE</scope>
    <source>
        <strain evidence="7">4100</strain>
    </source>
</reference>
<comment type="caution">
    <text evidence="7">The sequence shown here is derived from an EMBL/GenBank/DDBJ whole genome shotgun (WGS) entry which is preliminary data.</text>
</comment>
<dbReference type="InterPro" id="IPR011042">
    <property type="entry name" value="6-blade_b-propeller_TolB-like"/>
</dbReference>
<dbReference type="PANTHER" id="PTHR30329:SF21">
    <property type="entry name" value="LIPOPROTEIN YIAD-RELATED"/>
    <property type="match status" value="1"/>
</dbReference>
<dbReference type="SUPFAM" id="SSF103088">
    <property type="entry name" value="OmpA-like"/>
    <property type="match status" value="1"/>
</dbReference>
<dbReference type="PROSITE" id="PS51123">
    <property type="entry name" value="OMPA_2"/>
    <property type="match status" value="1"/>
</dbReference>
<dbReference type="EMBL" id="DYXT01000046">
    <property type="protein sequence ID" value="HJE39800.1"/>
    <property type="molecule type" value="Genomic_DNA"/>
</dbReference>
<dbReference type="Pfam" id="PF13432">
    <property type="entry name" value="TPR_16"/>
    <property type="match status" value="1"/>
</dbReference>